<reference evidence="1" key="2">
    <citation type="journal article" date="2015" name="Data Brief">
        <title>Shoot transcriptome of the giant reed, Arundo donax.</title>
        <authorList>
            <person name="Barrero R.A."/>
            <person name="Guerrero F.D."/>
            <person name="Moolhuijzen P."/>
            <person name="Goolsby J.A."/>
            <person name="Tidwell J."/>
            <person name="Bellgard S.E."/>
            <person name="Bellgard M.I."/>
        </authorList>
    </citation>
    <scope>NUCLEOTIDE SEQUENCE</scope>
    <source>
        <tissue evidence="1">Shoot tissue taken approximately 20 cm above the soil surface</tissue>
    </source>
</reference>
<sequence length="31" mass="3563">MIPKCYLLACLLFPSRIPLVHMGFWSLELGN</sequence>
<protein>
    <submittedName>
        <fullName evidence="1">Uncharacterized protein</fullName>
    </submittedName>
</protein>
<accession>A0A0A8ZME6</accession>
<proteinExistence type="predicted"/>
<organism evidence="1">
    <name type="scientific">Arundo donax</name>
    <name type="common">Giant reed</name>
    <name type="synonym">Donax arundinaceus</name>
    <dbReference type="NCBI Taxonomy" id="35708"/>
    <lineage>
        <taxon>Eukaryota</taxon>
        <taxon>Viridiplantae</taxon>
        <taxon>Streptophyta</taxon>
        <taxon>Embryophyta</taxon>
        <taxon>Tracheophyta</taxon>
        <taxon>Spermatophyta</taxon>
        <taxon>Magnoliopsida</taxon>
        <taxon>Liliopsida</taxon>
        <taxon>Poales</taxon>
        <taxon>Poaceae</taxon>
        <taxon>PACMAD clade</taxon>
        <taxon>Arundinoideae</taxon>
        <taxon>Arundineae</taxon>
        <taxon>Arundo</taxon>
    </lineage>
</organism>
<evidence type="ECO:0000313" key="1">
    <source>
        <dbReference type="EMBL" id="JAD36007.1"/>
    </source>
</evidence>
<dbReference type="EMBL" id="GBRH01261888">
    <property type="protein sequence ID" value="JAD36007.1"/>
    <property type="molecule type" value="Transcribed_RNA"/>
</dbReference>
<dbReference type="AlphaFoldDB" id="A0A0A8ZME6"/>
<reference evidence="1" key="1">
    <citation type="submission" date="2014-09" db="EMBL/GenBank/DDBJ databases">
        <authorList>
            <person name="Magalhaes I.L.F."/>
            <person name="Oliveira U."/>
            <person name="Santos F.R."/>
            <person name="Vidigal T.H.D.A."/>
            <person name="Brescovit A.D."/>
            <person name="Santos A.J."/>
        </authorList>
    </citation>
    <scope>NUCLEOTIDE SEQUENCE</scope>
    <source>
        <tissue evidence="1">Shoot tissue taken approximately 20 cm above the soil surface</tissue>
    </source>
</reference>
<name>A0A0A8ZME6_ARUDO</name>